<gene>
    <name evidence="1" type="ORF">HUJ06_003266</name>
</gene>
<accession>A0A822ZQ31</accession>
<dbReference type="AlphaFoldDB" id="A0A822ZQ31"/>
<comment type="caution">
    <text evidence="1">The sequence shown here is derived from an EMBL/GenBank/DDBJ whole genome shotgun (WGS) entry which is preliminary data.</text>
</comment>
<organism evidence="1 2">
    <name type="scientific">Nelumbo nucifera</name>
    <name type="common">Sacred lotus</name>
    <dbReference type="NCBI Taxonomy" id="4432"/>
    <lineage>
        <taxon>Eukaryota</taxon>
        <taxon>Viridiplantae</taxon>
        <taxon>Streptophyta</taxon>
        <taxon>Embryophyta</taxon>
        <taxon>Tracheophyta</taxon>
        <taxon>Spermatophyta</taxon>
        <taxon>Magnoliopsida</taxon>
        <taxon>Proteales</taxon>
        <taxon>Nelumbonaceae</taxon>
        <taxon>Nelumbo</taxon>
    </lineage>
</organism>
<evidence type="ECO:0000313" key="1">
    <source>
        <dbReference type="EMBL" id="DAD45036.1"/>
    </source>
</evidence>
<proteinExistence type="predicted"/>
<name>A0A822ZQ31_NELNU</name>
<dbReference type="EMBL" id="DUZY01000007">
    <property type="protein sequence ID" value="DAD45036.1"/>
    <property type="molecule type" value="Genomic_DNA"/>
</dbReference>
<protein>
    <submittedName>
        <fullName evidence="1">Uncharacterized protein</fullName>
    </submittedName>
</protein>
<reference evidence="1 2" key="1">
    <citation type="journal article" date="2020" name="Mol. Biol. Evol.">
        <title>Distinct Expression and Methylation Patterns for Genes with Different Fates following a Single Whole-Genome Duplication in Flowering Plants.</title>
        <authorList>
            <person name="Shi T."/>
            <person name="Rahmani R.S."/>
            <person name="Gugger P.F."/>
            <person name="Wang M."/>
            <person name="Li H."/>
            <person name="Zhang Y."/>
            <person name="Li Z."/>
            <person name="Wang Q."/>
            <person name="Van de Peer Y."/>
            <person name="Marchal K."/>
            <person name="Chen J."/>
        </authorList>
    </citation>
    <scope>NUCLEOTIDE SEQUENCE [LARGE SCALE GENOMIC DNA]</scope>
    <source>
        <tissue evidence="1">Leaf</tissue>
    </source>
</reference>
<sequence length="44" mass="4913">MSQPPFTKIKFTIITKADNALFFVIAAVCIVRSGKMNSDFFSIN</sequence>
<keyword evidence="2" id="KW-1185">Reference proteome</keyword>
<dbReference type="Proteomes" id="UP000607653">
    <property type="component" value="Unassembled WGS sequence"/>
</dbReference>
<evidence type="ECO:0000313" key="2">
    <source>
        <dbReference type="Proteomes" id="UP000607653"/>
    </source>
</evidence>